<dbReference type="GO" id="GO:0006298">
    <property type="term" value="P:mismatch repair"/>
    <property type="evidence" value="ECO:0007669"/>
    <property type="project" value="InterPro"/>
</dbReference>
<name>A0AA86AJX3_SULMK</name>
<sequence>MFENIAQMLCSKEKLLTEIYFDLQLFFEEKYGKNTIVFMEIGSFFETYEVNNETHQIGKAKEVSELLNIQLTRKNKSILENSVQNPLLAGIPAVSLDRYLSRFGSG</sequence>
<dbReference type="InterPro" id="IPR016151">
    <property type="entry name" value="DNA_mismatch_repair_MutS_N"/>
</dbReference>
<dbReference type="GO" id="GO:0030983">
    <property type="term" value="F:mismatched DNA binding"/>
    <property type="evidence" value="ECO:0007669"/>
    <property type="project" value="InterPro"/>
</dbReference>
<dbReference type="AlphaFoldDB" id="A0AA86AJX3"/>
<feature type="domain" description="DNA mismatch repair protein MutS-like N-terminal" evidence="1">
    <location>
        <begin position="32"/>
        <end position="103"/>
    </location>
</feature>
<dbReference type="GO" id="GO:0005524">
    <property type="term" value="F:ATP binding"/>
    <property type="evidence" value="ECO:0007669"/>
    <property type="project" value="InterPro"/>
</dbReference>
<dbReference type="InterPro" id="IPR007695">
    <property type="entry name" value="DNA_mismatch_repair_MutS-lik_N"/>
</dbReference>
<proteinExistence type="predicted"/>
<dbReference type="SUPFAM" id="SSF55271">
    <property type="entry name" value="DNA repair protein MutS, domain I"/>
    <property type="match status" value="1"/>
</dbReference>
<dbReference type="Proteomes" id="UP000019322">
    <property type="component" value="Chromosome"/>
</dbReference>
<organism evidence="2 3">
    <name type="scientific">Sulfurospirillum multivorans (strain DM 12446 / JCM 15788 / NBRC 109480)</name>
    <dbReference type="NCBI Taxonomy" id="1150621"/>
    <lineage>
        <taxon>Bacteria</taxon>
        <taxon>Pseudomonadati</taxon>
        <taxon>Campylobacterota</taxon>
        <taxon>Epsilonproteobacteria</taxon>
        <taxon>Campylobacterales</taxon>
        <taxon>Sulfurospirillaceae</taxon>
        <taxon>Sulfurospirillum</taxon>
    </lineage>
</organism>
<dbReference type="KEGG" id="smul:SMUL_0812"/>
<evidence type="ECO:0000313" key="3">
    <source>
        <dbReference type="Proteomes" id="UP000019322"/>
    </source>
</evidence>
<reference evidence="2 3" key="1">
    <citation type="journal article" date="2014" name="Environ. Microbiol.">
        <title>Insights into organohalide respiration and the versatile catabolism of Sulfurospirillum multivorans gained from comparative genomics and physiological studies.</title>
        <authorList>
            <person name="Goris T."/>
            <person name="Schubert T."/>
            <person name="Gadkari J."/>
            <person name="Wubet T."/>
            <person name="Tarkka M."/>
            <person name="Buscot F."/>
            <person name="Adrian L."/>
            <person name="Diekert G."/>
        </authorList>
    </citation>
    <scope>NUCLEOTIDE SEQUENCE [LARGE SCALE GENOMIC DNA]</scope>
    <source>
        <strain evidence="3">DM 12446 / JCM 15788 / NBRC 109480</strain>
    </source>
</reference>
<dbReference type="EMBL" id="CP007201">
    <property type="protein sequence ID" value="AHJ12080.1"/>
    <property type="molecule type" value="Genomic_DNA"/>
</dbReference>
<gene>
    <name evidence="2" type="ORF">SMUL_0812</name>
</gene>
<dbReference type="Gene3D" id="3.40.1170.10">
    <property type="entry name" value="DNA repair protein MutS, domain I"/>
    <property type="match status" value="1"/>
</dbReference>
<evidence type="ECO:0000259" key="1">
    <source>
        <dbReference type="Pfam" id="PF01624"/>
    </source>
</evidence>
<accession>A0AA86AJX3</accession>
<evidence type="ECO:0000313" key="2">
    <source>
        <dbReference type="EMBL" id="AHJ12080.1"/>
    </source>
</evidence>
<protein>
    <submittedName>
        <fullName evidence="2">Mismatch repair ATPase</fullName>
    </submittedName>
</protein>
<dbReference type="Pfam" id="PF01624">
    <property type="entry name" value="MutS_I"/>
    <property type="match status" value="1"/>
</dbReference>